<reference evidence="1" key="1">
    <citation type="submission" date="2014-09" db="EMBL/GenBank/DDBJ databases">
        <authorList>
            <person name="Magalhaes I.L.F."/>
            <person name="Oliveira U."/>
            <person name="Santos F.R."/>
            <person name="Vidigal T.H.D.A."/>
            <person name="Brescovit A.D."/>
            <person name="Santos A.J."/>
        </authorList>
    </citation>
    <scope>NUCLEOTIDE SEQUENCE</scope>
    <source>
        <tissue evidence="1">Shoot tissue taken approximately 20 cm above the soil surface</tissue>
    </source>
</reference>
<dbReference type="EMBL" id="GBRH01162859">
    <property type="protein sequence ID" value="JAE35037.1"/>
    <property type="molecule type" value="Transcribed_RNA"/>
</dbReference>
<protein>
    <submittedName>
        <fullName evidence="1">Uncharacterized protein</fullName>
    </submittedName>
</protein>
<reference evidence="1" key="2">
    <citation type="journal article" date="2015" name="Data Brief">
        <title>Shoot transcriptome of the giant reed, Arundo donax.</title>
        <authorList>
            <person name="Barrero R.A."/>
            <person name="Guerrero F.D."/>
            <person name="Moolhuijzen P."/>
            <person name="Goolsby J.A."/>
            <person name="Tidwell J."/>
            <person name="Bellgard S.E."/>
            <person name="Bellgard M.I."/>
        </authorList>
    </citation>
    <scope>NUCLEOTIDE SEQUENCE</scope>
    <source>
        <tissue evidence="1">Shoot tissue taken approximately 20 cm above the soil surface</tissue>
    </source>
</reference>
<proteinExistence type="predicted"/>
<accession>A0A0A9HE47</accession>
<name>A0A0A9HE47_ARUDO</name>
<evidence type="ECO:0000313" key="1">
    <source>
        <dbReference type="EMBL" id="JAE35037.1"/>
    </source>
</evidence>
<dbReference type="AlphaFoldDB" id="A0A0A9HE47"/>
<organism evidence="1">
    <name type="scientific">Arundo donax</name>
    <name type="common">Giant reed</name>
    <name type="synonym">Donax arundinaceus</name>
    <dbReference type="NCBI Taxonomy" id="35708"/>
    <lineage>
        <taxon>Eukaryota</taxon>
        <taxon>Viridiplantae</taxon>
        <taxon>Streptophyta</taxon>
        <taxon>Embryophyta</taxon>
        <taxon>Tracheophyta</taxon>
        <taxon>Spermatophyta</taxon>
        <taxon>Magnoliopsida</taxon>
        <taxon>Liliopsida</taxon>
        <taxon>Poales</taxon>
        <taxon>Poaceae</taxon>
        <taxon>PACMAD clade</taxon>
        <taxon>Arundinoideae</taxon>
        <taxon>Arundineae</taxon>
        <taxon>Arundo</taxon>
    </lineage>
</organism>
<sequence>MEFHPPECLCENVSELVQRSDETGTDAPIIQAAPDEMIPQVDVLAAFMEHRILRQCQGRLAVHL</sequence>